<dbReference type="Gene3D" id="3.50.50.60">
    <property type="entry name" value="FAD/NAD(P)-binding domain"/>
    <property type="match status" value="1"/>
</dbReference>
<protein>
    <submittedName>
        <fullName evidence="7">FAD/NAD(P)-binding domain-containing protein</fullName>
    </submittedName>
</protein>
<evidence type="ECO:0000313" key="7">
    <source>
        <dbReference type="EMBL" id="KAF2796964.1"/>
    </source>
</evidence>
<dbReference type="PANTHER" id="PTHR13789:SF309">
    <property type="entry name" value="PUTATIVE (AFU_ORTHOLOGUE AFUA_6G14510)-RELATED"/>
    <property type="match status" value="1"/>
</dbReference>
<dbReference type="InterPro" id="IPR050493">
    <property type="entry name" value="FAD-dep_Monooxygenase_BioMet"/>
</dbReference>
<sequence>MKIIIVGGGIAGLSAYLHLRKHLPSTHAITIYESHAPRTSLSPTPPSSSSFNLDTLSASTTLVGGGLGISPNGMRVLRDLDRDLHDAVAAQGFPAEHFVFKGANGWTLGTQRTGDKSVREEKEGEEEEVCIASSRHGLWETLMKSVGEGVVRYRKIVGVQRDGEGVQGRIRVRAVDGEGNEEEEEVDLLVGADGVKSVVRTALFGEGKFSPTYTGQSGVGGFLTQPIPDFVAKNKAMVFTFGPNGFFGYSSGAPLSSQSLMWWSTFETSSLPQTTNLDVATIRADLVKRHQNWKDPIMQDIIQNAEVQSIYPTWVLPELPHWGENGIVLVGDAAHAMDPTTGQGASQALEDSQTLALLLAEVLKRDSIETRDEEKESIASAIKSYHKIRSPRVAEIVERGKKLAGSKASVGVILEYTMYLFLWLMMRVPAFGRMMLGDVNRKLYTWSAEEEIKKELQERNNETDERG</sequence>
<keyword evidence="2" id="KW-0285">Flavoprotein</keyword>
<evidence type="ECO:0000313" key="8">
    <source>
        <dbReference type="Proteomes" id="UP000799757"/>
    </source>
</evidence>
<dbReference type="PRINTS" id="PR00420">
    <property type="entry name" value="RNGMNOXGNASE"/>
</dbReference>
<keyword evidence="8" id="KW-1185">Reference proteome</keyword>
<proteinExistence type="inferred from homology"/>
<keyword evidence="5" id="KW-0503">Monooxygenase</keyword>
<dbReference type="Proteomes" id="UP000799757">
    <property type="component" value="Unassembled WGS sequence"/>
</dbReference>
<keyword evidence="3" id="KW-0274">FAD</keyword>
<evidence type="ECO:0000256" key="3">
    <source>
        <dbReference type="ARBA" id="ARBA00022827"/>
    </source>
</evidence>
<keyword evidence="4" id="KW-0560">Oxidoreductase</keyword>
<evidence type="ECO:0000259" key="6">
    <source>
        <dbReference type="Pfam" id="PF01494"/>
    </source>
</evidence>
<dbReference type="Pfam" id="PF01494">
    <property type="entry name" value="FAD_binding_3"/>
    <property type="match status" value="1"/>
</dbReference>
<organism evidence="7 8">
    <name type="scientific">Melanomma pulvis-pyrius CBS 109.77</name>
    <dbReference type="NCBI Taxonomy" id="1314802"/>
    <lineage>
        <taxon>Eukaryota</taxon>
        <taxon>Fungi</taxon>
        <taxon>Dikarya</taxon>
        <taxon>Ascomycota</taxon>
        <taxon>Pezizomycotina</taxon>
        <taxon>Dothideomycetes</taxon>
        <taxon>Pleosporomycetidae</taxon>
        <taxon>Pleosporales</taxon>
        <taxon>Melanommataceae</taxon>
        <taxon>Melanomma</taxon>
    </lineage>
</organism>
<evidence type="ECO:0000256" key="1">
    <source>
        <dbReference type="ARBA" id="ARBA00007992"/>
    </source>
</evidence>
<dbReference type="PANTHER" id="PTHR13789">
    <property type="entry name" value="MONOOXYGENASE"/>
    <property type="match status" value="1"/>
</dbReference>
<comment type="similarity">
    <text evidence="1">Belongs to the paxM FAD-dependent monooxygenase family.</text>
</comment>
<dbReference type="EMBL" id="MU001818">
    <property type="protein sequence ID" value="KAF2796964.1"/>
    <property type="molecule type" value="Genomic_DNA"/>
</dbReference>
<feature type="domain" description="FAD-binding" evidence="6">
    <location>
        <begin position="66"/>
        <end position="398"/>
    </location>
</feature>
<reference evidence="7" key="1">
    <citation type="journal article" date="2020" name="Stud. Mycol.">
        <title>101 Dothideomycetes genomes: a test case for predicting lifestyles and emergence of pathogens.</title>
        <authorList>
            <person name="Haridas S."/>
            <person name="Albert R."/>
            <person name="Binder M."/>
            <person name="Bloem J."/>
            <person name="Labutti K."/>
            <person name="Salamov A."/>
            <person name="Andreopoulos B."/>
            <person name="Baker S."/>
            <person name="Barry K."/>
            <person name="Bills G."/>
            <person name="Bluhm B."/>
            <person name="Cannon C."/>
            <person name="Castanera R."/>
            <person name="Culley D."/>
            <person name="Daum C."/>
            <person name="Ezra D."/>
            <person name="Gonzalez J."/>
            <person name="Henrissat B."/>
            <person name="Kuo A."/>
            <person name="Liang C."/>
            <person name="Lipzen A."/>
            <person name="Lutzoni F."/>
            <person name="Magnuson J."/>
            <person name="Mondo S."/>
            <person name="Nolan M."/>
            <person name="Ohm R."/>
            <person name="Pangilinan J."/>
            <person name="Park H.-J."/>
            <person name="Ramirez L."/>
            <person name="Alfaro M."/>
            <person name="Sun H."/>
            <person name="Tritt A."/>
            <person name="Yoshinaga Y."/>
            <person name="Zwiers L.-H."/>
            <person name="Turgeon B."/>
            <person name="Goodwin S."/>
            <person name="Spatafora J."/>
            <person name="Crous P."/>
            <person name="Grigoriev I."/>
        </authorList>
    </citation>
    <scope>NUCLEOTIDE SEQUENCE</scope>
    <source>
        <strain evidence="7">CBS 109.77</strain>
    </source>
</reference>
<name>A0A6A6XL43_9PLEO</name>
<accession>A0A6A6XL43</accession>
<evidence type="ECO:0000256" key="4">
    <source>
        <dbReference type="ARBA" id="ARBA00023002"/>
    </source>
</evidence>
<evidence type="ECO:0000256" key="5">
    <source>
        <dbReference type="ARBA" id="ARBA00023033"/>
    </source>
</evidence>
<dbReference type="OrthoDB" id="16820at2759"/>
<dbReference type="AlphaFoldDB" id="A0A6A6XL43"/>
<dbReference type="GO" id="GO:0004497">
    <property type="term" value="F:monooxygenase activity"/>
    <property type="evidence" value="ECO:0007669"/>
    <property type="project" value="UniProtKB-KW"/>
</dbReference>
<evidence type="ECO:0000256" key="2">
    <source>
        <dbReference type="ARBA" id="ARBA00022630"/>
    </source>
</evidence>
<dbReference type="InterPro" id="IPR036188">
    <property type="entry name" value="FAD/NAD-bd_sf"/>
</dbReference>
<dbReference type="GO" id="GO:0071949">
    <property type="term" value="F:FAD binding"/>
    <property type="evidence" value="ECO:0007669"/>
    <property type="project" value="InterPro"/>
</dbReference>
<gene>
    <name evidence="7" type="ORF">K505DRAFT_406064</name>
</gene>
<dbReference type="SUPFAM" id="SSF51905">
    <property type="entry name" value="FAD/NAD(P)-binding domain"/>
    <property type="match status" value="1"/>
</dbReference>
<dbReference type="InterPro" id="IPR002938">
    <property type="entry name" value="FAD-bd"/>
</dbReference>